<keyword evidence="3" id="KW-1185">Reference proteome</keyword>
<gene>
    <name evidence="2" type="ORF">BDU57DRAFT_180444</name>
</gene>
<evidence type="ECO:0000313" key="3">
    <source>
        <dbReference type="Proteomes" id="UP000800096"/>
    </source>
</evidence>
<evidence type="ECO:0000256" key="1">
    <source>
        <dbReference type="SAM" id="Phobius"/>
    </source>
</evidence>
<protein>
    <submittedName>
        <fullName evidence="2">Uncharacterized protein</fullName>
    </submittedName>
</protein>
<sequence>MRSSTYLGRATTQSRCVLVFYSLLHNKNTLKTYFPHNSTDSGGIRIVALPLAALGLICLIGGCYCSIGGRFSILR</sequence>
<name>A0A6A5QRA5_AMPQU</name>
<dbReference type="AlphaFoldDB" id="A0A6A5QRA5"/>
<evidence type="ECO:0000313" key="2">
    <source>
        <dbReference type="EMBL" id="KAF1917899.1"/>
    </source>
</evidence>
<reference evidence="2" key="1">
    <citation type="journal article" date="2020" name="Stud. Mycol.">
        <title>101 Dothideomycetes genomes: a test case for predicting lifestyles and emergence of pathogens.</title>
        <authorList>
            <person name="Haridas S."/>
            <person name="Albert R."/>
            <person name="Binder M."/>
            <person name="Bloem J."/>
            <person name="Labutti K."/>
            <person name="Salamov A."/>
            <person name="Andreopoulos B."/>
            <person name="Baker S."/>
            <person name="Barry K."/>
            <person name="Bills G."/>
            <person name="Bluhm B."/>
            <person name="Cannon C."/>
            <person name="Castanera R."/>
            <person name="Culley D."/>
            <person name="Daum C."/>
            <person name="Ezra D."/>
            <person name="Gonzalez J."/>
            <person name="Henrissat B."/>
            <person name="Kuo A."/>
            <person name="Liang C."/>
            <person name="Lipzen A."/>
            <person name="Lutzoni F."/>
            <person name="Magnuson J."/>
            <person name="Mondo S."/>
            <person name="Nolan M."/>
            <person name="Ohm R."/>
            <person name="Pangilinan J."/>
            <person name="Park H.-J."/>
            <person name="Ramirez L."/>
            <person name="Alfaro M."/>
            <person name="Sun H."/>
            <person name="Tritt A."/>
            <person name="Yoshinaga Y."/>
            <person name="Zwiers L.-H."/>
            <person name="Turgeon B."/>
            <person name="Goodwin S."/>
            <person name="Spatafora J."/>
            <person name="Crous P."/>
            <person name="Grigoriev I."/>
        </authorList>
    </citation>
    <scope>NUCLEOTIDE SEQUENCE</scope>
    <source>
        <strain evidence="2">HMLAC05119</strain>
    </source>
</reference>
<keyword evidence="1" id="KW-1133">Transmembrane helix</keyword>
<keyword evidence="1" id="KW-0472">Membrane</keyword>
<accession>A0A6A5QRA5</accession>
<dbReference type="EMBL" id="ML979134">
    <property type="protein sequence ID" value="KAF1917899.1"/>
    <property type="molecule type" value="Genomic_DNA"/>
</dbReference>
<feature type="transmembrane region" description="Helical" evidence="1">
    <location>
        <begin position="44"/>
        <end position="67"/>
    </location>
</feature>
<proteinExistence type="predicted"/>
<keyword evidence="1" id="KW-0812">Transmembrane</keyword>
<dbReference type="Proteomes" id="UP000800096">
    <property type="component" value="Unassembled WGS sequence"/>
</dbReference>
<organism evidence="2 3">
    <name type="scientific">Ampelomyces quisqualis</name>
    <name type="common">Powdery mildew agent</name>
    <dbReference type="NCBI Taxonomy" id="50730"/>
    <lineage>
        <taxon>Eukaryota</taxon>
        <taxon>Fungi</taxon>
        <taxon>Dikarya</taxon>
        <taxon>Ascomycota</taxon>
        <taxon>Pezizomycotina</taxon>
        <taxon>Dothideomycetes</taxon>
        <taxon>Pleosporomycetidae</taxon>
        <taxon>Pleosporales</taxon>
        <taxon>Pleosporineae</taxon>
        <taxon>Phaeosphaeriaceae</taxon>
        <taxon>Ampelomyces</taxon>
    </lineage>
</organism>